<feature type="compositionally biased region" description="Low complexity" evidence="1">
    <location>
        <begin position="1"/>
        <end position="14"/>
    </location>
</feature>
<protein>
    <recommendedName>
        <fullName evidence="2">Phage conserved hypothetical protein C-terminal domain-containing protein</fullName>
    </recommendedName>
</protein>
<evidence type="ECO:0000313" key="3">
    <source>
        <dbReference type="EMBL" id="DAE24995.1"/>
    </source>
</evidence>
<evidence type="ECO:0000259" key="2">
    <source>
        <dbReference type="Pfam" id="PF09524"/>
    </source>
</evidence>
<accession>A0A8S5R1M2</accession>
<dbReference type="EMBL" id="BK015791">
    <property type="protein sequence ID" value="DAE24995.1"/>
    <property type="molecule type" value="Genomic_DNA"/>
</dbReference>
<organism evidence="3">
    <name type="scientific">Myoviridae sp. ct78050</name>
    <dbReference type="NCBI Taxonomy" id="2826617"/>
    <lineage>
        <taxon>Viruses</taxon>
        <taxon>Duplodnaviria</taxon>
        <taxon>Heunggongvirae</taxon>
        <taxon>Uroviricota</taxon>
        <taxon>Caudoviricetes</taxon>
    </lineage>
</organism>
<feature type="domain" description="Phage conserved hypothetical protein C-terminal" evidence="2">
    <location>
        <begin position="41"/>
        <end position="113"/>
    </location>
</feature>
<name>A0A8S5R1M2_9CAUD</name>
<dbReference type="NCBIfam" id="TIGR02220">
    <property type="entry name" value="phg_TIGR02220"/>
    <property type="match status" value="1"/>
</dbReference>
<dbReference type="InterPro" id="IPR011741">
    <property type="entry name" value="Phg_2220_C"/>
</dbReference>
<sequence length="114" mass="13229">MSNKRTTTNNNVKNIKNDKNNNNLYCSSDEELEMNQIIKTIIEILNIETEKEFSPDAKLTRKLIQDKLNAGYSLADFKCVIEKKCDAWKADPVMKSYLKPSILFGNKFDEYLNE</sequence>
<dbReference type="Pfam" id="PF09524">
    <property type="entry name" value="Phg_2220_C"/>
    <property type="match status" value="1"/>
</dbReference>
<feature type="region of interest" description="Disordered" evidence="1">
    <location>
        <begin position="1"/>
        <end position="23"/>
    </location>
</feature>
<evidence type="ECO:0000256" key="1">
    <source>
        <dbReference type="SAM" id="MobiDB-lite"/>
    </source>
</evidence>
<reference evidence="3" key="1">
    <citation type="journal article" date="2021" name="Proc. Natl. Acad. Sci. U.S.A.">
        <title>A Catalog of Tens of Thousands of Viruses from Human Metagenomes Reveals Hidden Associations with Chronic Diseases.</title>
        <authorList>
            <person name="Tisza M.J."/>
            <person name="Buck C.B."/>
        </authorList>
    </citation>
    <scope>NUCLEOTIDE SEQUENCE</scope>
    <source>
        <strain evidence="3">Ct78050</strain>
    </source>
</reference>
<proteinExistence type="predicted"/>